<reference evidence="2" key="1">
    <citation type="journal article" date="2014" name="Proc. Natl. Acad. Sci. U.S.A.">
        <title>Extensive sampling of basidiomycete genomes demonstrates inadequacy of the white-rot/brown-rot paradigm for wood decay fungi.</title>
        <authorList>
            <person name="Riley R."/>
            <person name="Salamov A.A."/>
            <person name="Brown D.W."/>
            <person name="Nagy L.G."/>
            <person name="Floudas D."/>
            <person name="Held B.W."/>
            <person name="Levasseur A."/>
            <person name="Lombard V."/>
            <person name="Morin E."/>
            <person name="Otillar R."/>
            <person name="Lindquist E.A."/>
            <person name="Sun H."/>
            <person name="LaButti K.M."/>
            <person name="Schmutz J."/>
            <person name="Jabbour D."/>
            <person name="Luo H."/>
            <person name="Baker S.E."/>
            <person name="Pisabarro A.G."/>
            <person name="Walton J.D."/>
            <person name="Blanchette R.A."/>
            <person name="Henrissat B."/>
            <person name="Martin F."/>
            <person name="Cullen D."/>
            <person name="Hibbett D.S."/>
            <person name="Grigoriev I.V."/>
        </authorList>
    </citation>
    <scope>NUCLEOTIDE SEQUENCE [LARGE SCALE GENOMIC DNA]</scope>
    <source>
        <strain evidence="2">FD-172 SS1</strain>
    </source>
</reference>
<protein>
    <recommendedName>
        <fullName evidence="3">Protein kinase domain-containing protein</fullName>
    </recommendedName>
</protein>
<evidence type="ECO:0000313" key="1">
    <source>
        <dbReference type="EMBL" id="KDQ08176.1"/>
    </source>
</evidence>
<dbReference type="InParanoid" id="A0A067M9A0"/>
<sequence length="260" mass="29272">MTLAKHRLENMRRLANISLLINSLNTIVGPVGSEELAKTDRGFKTLTIMAATVRREYYGPDALSRVQRLQTIYDKFACKNVRHVNYIYNKKGSTVYTKPRGLAVLPLSETELIAAVGCVLEALEVIIPYFLLYAGDLTIVLFVKDMHAAPDPVFHRDIQWSHVIQQADHPLEWLLVDFDDATCPSTIPAANSDSECYAPPRFRDVHGAEVDIWAAGKLITDAFEWIPGTSLELRDLGLRLQRQEVHSAKDALILMRELSK</sequence>
<dbReference type="Proteomes" id="UP000027195">
    <property type="component" value="Unassembled WGS sequence"/>
</dbReference>
<dbReference type="EMBL" id="KL198094">
    <property type="protein sequence ID" value="KDQ08176.1"/>
    <property type="molecule type" value="Genomic_DNA"/>
</dbReference>
<accession>A0A067M9A0</accession>
<dbReference type="OrthoDB" id="2379186at2759"/>
<evidence type="ECO:0008006" key="3">
    <source>
        <dbReference type="Google" id="ProtNLM"/>
    </source>
</evidence>
<dbReference type="AlphaFoldDB" id="A0A067M9A0"/>
<dbReference type="InterPro" id="IPR011009">
    <property type="entry name" value="Kinase-like_dom_sf"/>
</dbReference>
<name>A0A067M9A0_BOTB1</name>
<gene>
    <name evidence="1" type="ORF">BOTBODRAFT_180084</name>
</gene>
<organism evidence="1 2">
    <name type="scientific">Botryobasidium botryosum (strain FD-172 SS1)</name>
    <dbReference type="NCBI Taxonomy" id="930990"/>
    <lineage>
        <taxon>Eukaryota</taxon>
        <taxon>Fungi</taxon>
        <taxon>Dikarya</taxon>
        <taxon>Basidiomycota</taxon>
        <taxon>Agaricomycotina</taxon>
        <taxon>Agaricomycetes</taxon>
        <taxon>Cantharellales</taxon>
        <taxon>Botryobasidiaceae</taxon>
        <taxon>Botryobasidium</taxon>
    </lineage>
</organism>
<dbReference type="SUPFAM" id="SSF56112">
    <property type="entry name" value="Protein kinase-like (PK-like)"/>
    <property type="match status" value="1"/>
</dbReference>
<dbReference type="HOGENOM" id="CLU_1069541_0_0_1"/>
<evidence type="ECO:0000313" key="2">
    <source>
        <dbReference type="Proteomes" id="UP000027195"/>
    </source>
</evidence>
<keyword evidence="2" id="KW-1185">Reference proteome</keyword>
<proteinExistence type="predicted"/>